<keyword evidence="2" id="KW-0238">DNA-binding</keyword>
<proteinExistence type="predicted"/>
<accession>A0A1H9M320</accession>
<keyword evidence="3" id="KW-1185">Reference proteome</keyword>
<dbReference type="GO" id="GO:0003700">
    <property type="term" value="F:DNA-binding transcription factor activity"/>
    <property type="evidence" value="ECO:0007669"/>
    <property type="project" value="InterPro"/>
</dbReference>
<dbReference type="InterPro" id="IPR039422">
    <property type="entry name" value="MarR/SlyA-like"/>
</dbReference>
<dbReference type="InterPro" id="IPR000835">
    <property type="entry name" value="HTH_MarR-typ"/>
</dbReference>
<evidence type="ECO:0000259" key="1">
    <source>
        <dbReference type="PROSITE" id="PS50995"/>
    </source>
</evidence>
<dbReference type="InterPro" id="IPR036388">
    <property type="entry name" value="WH-like_DNA-bd_sf"/>
</dbReference>
<evidence type="ECO:0000313" key="2">
    <source>
        <dbReference type="EMBL" id="SER18014.1"/>
    </source>
</evidence>
<dbReference type="Gene3D" id="1.10.10.10">
    <property type="entry name" value="Winged helix-like DNA-binding domain superfamily/Winged helix DNA-binding domain"/>
    <property type="match status" value="1"/>
</dbReference>
<dbReference type="GO" id="GO:0003677">
    <property type="term" value="F:DNA binding"/>
    <property type="evidence" value="ECO:0007669"/>
    <property type="project" value="UniProtKB-KW"/>
</dbReference>
<gene>
    <name evidence="2" type="ORF">SAMN05421756_109228</name>
</gene>
<dbReference type="Pfam" id="PF12802">
    <property type="entry name" value="MarR_2"/>
    <property type="match status" value="1"/>
</dbReference>
<protein>
    <submittedName>
        <fullName evidence="2">DNA-binding transcriptional regulator, MarR family</fullName>
    </submittedName>
</protein>
<dbReference type="PANTHER" id="PTHR33164:SF99">
    <property type="entry name" value="MARR FAMILY REGULATORY PROTEIN"/>
    <property type="match status" value="1"/>
</dbReference>
<feature type="domain" description="HTH marR-type" evidence="1">
    <location>
        <begin position="6"/>
        <end position="140"/>
    </location>
</feature>
<dbReference type="AlphaFoldDB" id="A0A1H9M320"/>
<dbReference type="Proteomes" id="UP000198504">
    <property type="component" value="Unassembled WGS sequence"/>
</dbReference>
<dbReference type="STRING" id="1036181.SAMN05421756_109228"/>
<organism evidence="2 3">
    <name type="scientific">Microlunatus flavus</name>
    <dbReference type="NCBI Taxonomy" id="1036181"/>
    <lineage>
        <taxon>Bacteria</taxon>
        <taxon>Bacillati</taxon>
        <taxon>Actinomycetota</taxon>
        <taxon>Actinomycetes</taxon>
        <taxon>Propionibacteriales</taxon>
        <taxon>Propionibacteriaceae</taxon>
        <taxon>Microlunatus</taxon>
    </lineage>
</organism>
<dbReference type="SUPFAM" id="SSF46785">
    <property type="entry name" value="Winged helix' DNA-binding domain"/>
    <property type="match status" value="1"/>
</dbReference>
<sequence>MDTISGAALALLLLEGFEAMTAQAVAELERRGHPGVTTTHHFALMAIDEGAGDASALGRRLGVSKQAAAKTIGALEQLGYVERVSDPADARRRPLRVTPRGYEMSAIGGTAFTALRDRLEQELGAEAMATFEAALLRVPNLRLGGVTRSCGDAGAVLVSRS</sequence>
<dbReference type="EMBL" id="FOFA01000009">
    <property type="protein sequence ID" value="SER18014.1"/>
    <property type="molecule type" value="Genomic_DNA"/>
</dbReference>
<reference evidence="3" key="1">
    <citation type="submission" date="2016-10" db="EMBL/GenBank/DDBJ databases">
        <authorList>
            <person name="Varghese N."/>
            <person name="Submissions S."/>
        </authorList>
    </citation>
    <scope>NUCLEOTIDE SEQUENCE [LARGE SCALE GENOMIC DNA]</scope>
    <source>
        <strain evidence="3">CGMCC 4.6856</strain>
    </source>
</reference>
<dbReference type="InterPro" id="IPR036390">
    <property type="entry name" value="WH_DNA-bd_sf"/>
</dbReference>
<name>A0A1H9M320_9ACTN</name>
<evidence type="ECO:0000313" key="3">
    <source>
        <dbReference type="Proteomes" id="UP000198504"/>
    </source>
</evidence>
<dbReference type="PANTHER" id="PTHR33164">
    <property type="entry name" value="TRANSCRIPTIONAL REGULATOR, MARR FAMILY"/>
    <property type="match status" value="1"/>
</dbReference>
<dbReference type="RefSeq" id="WP_198410267.1">
    <property type="nucleotide sequence ID" value="NZ_FOFA01000009.1"/>
</dbReference>
<dbReference type="PROSITE" id="PS50995">
    <property type="entry name" value="HTH_MARR_2"/>
    <property type="match status" value="1"/>
</dbReference>
<dbReference type="GO" id="GO:0006950">
    <property type="term" value="P:response to stress"/>
    <property type="evidence" value="ECO:0007669"/>
    <property type="project" value="TreeGrafter"/>
</dbReference>
<dbReference type="SMART" id="SM00347">
    <property type="entry name" value="HTH_MARR"/>
    <property type="match status" value="1"/>
</dbReference>